<dbReference type="InterPro" id="IPR019533">
    <property type="entry name" value="Peptidase_S26"/>
</dbReference>
<evidence type="ECO:0000256" key="5">
    <source>
        <dbReference type="ARBA" id="ARBA00023136"/>
    </source>
</evidence>
<dbReference type="SUPFAM" id="SSF51306">
    <property type="entry name" value="LexA/Signal peptidase"/>
    <property type="match status" value="1"/>
</dbReference>
<dbReference type="GO" id="GO:0042720">
    <property type="term" value="C:mitochondrial inner membrane peptidase complex"/>
    <property type="evidence" value="ECO:0000318"/>
    <property type="project" value="GO_Central"/>
</dbReference>
<gene>
    <name evidence="10" type="primary">mmp1</name>
    <name evidence="9" type="ORF">SJAG_03648</name>
</gene>
<evidence type="ECO:0000256" key="6">
    <source>
        <dbReference type="ARBA" id="ARBA00038445"/>
    </source>
</evidence>
<dbReference type="GO" id="GO:0006627">
    <property type="term" value="P:protein processing involved in protein targeting to mitochondrion"/>
    <property type="evidence" value="ECO:0000318"/>
    <property type="project" value="GO_Central"/>
</dbReference>
<keyword evidence="11" id="KW-1185">Reference proteome</keyword>
<comment type="similarity">
    <text evidence="6">Belongs to the peptidase S26 family. IMP1 subfamily.</text>
</comment>
<dbReference type="AlphaFoldDB" id="B6K4T5"/>
<keyword evidence="2" id="KW-0999">Mitochondrion inner membrane</keyword>
<dbReference type="PRINTS" id="PR00727">
    <property type="entry name" value="LEADERPTASE"/>
</dbReference>
<evidence type="ECO:0000313" key="9">
    <source>
        <dbReference type="EMBL" id="EEB08492.1"/>
    </source>
</evidence>
<dbReference type="GeneID" id="7051355"/>
<keyword evidence="5" id="KW-0472">Membrane</keyword>
<dbReference type="Gene3D" id="2.10.109.10">
    <property type="entry name" value="Umud Fragment, subunit A"/>
    <property type="match status" value="1"/>
</dbReference>
<evidence type="ECO:0000256" key="7">
    <source>
        <dbReference type="PIRSR" id="PIRSR600223-1"/>
    </source>
</evidence>
<accession>B6K4T5</accession>
<evidence type="ECO:0000256" key="4">
    <source>
        <dbReference type="ARBA" id="ARBA00023128"/>
    </source>
</evidence>
<comment type="subcellular location">
    <subcellularLocation>
        <location evidence="1">Mitochondrion inner membrane</location>
    </subcellularLocation>
</comment>
<evidence type="ECO:0000256" key="1">
    <source>
        <dbReference type="ARBA" id="ARBA00004273"/>
    </source>
</evidence>
<keyword evidence="4" id="KW-0496">Mitochondrion</keyword>
<feature type="domain" description="Peptidase S26" evidence="8">
    <location>
        <begin position="5"/>
        <end position="89"/>
    </location>
</feature>
<dbReference type="InterPro" id="IPR052064">
    <property type="entry name" value="Mito_IMP1_subunit"/>
</dbReference>
<protein>
    <submittedName>
        <fullName evidence="9">Inner membrane peptidase complex catalytic subunit</fullName>
    </submittedName>
</protein>
<reference evidence="9 11" key="1">
    <citation type="journal article" date="2011" name="Science">
        <title>Comparative functional genomics of the fission yeasts.</title>
        <authorList>
            <person name="Rhind N."/>
            <person name="Chen Z."/>
            <person name="Yassour M."/>
            <person name="Thompson D.A."/>
            <person name="Haas B.J."/>
            <person name="Habib N."/>
            <person name="Wapinski I."/>
            <person name="Roy S."/>
            <person name="Lin M.F."/>
            <person name="Heiman D.I."/>
            <person name="Young S.K."/>
            <person name="Furuya K."/>
            <person name="Guo Y."/>
            <person name="Pidoux A."/>
            <person name="Chen H.M."/>
            <person name="Robbertse B."/>
            <person name="Goldberg J.M."/>
            <person name="Aoki K."/>
            <person name="Bayne E.H."/>
            <person name="Berlin A.M."/>
            <person name="Desjardins C.A."/>
            <person name="Dobbs E."/>
            <person name="Dukaj L."/>
            <person name="Fan L."/>
            <person name="FitzGerald M.G."/>
            <person name="French C."/>
            <person name="Gujja S."/>
            <person name="Hansen K."/>
            <person name="Keifenheim D."/>
            <person name="Levin J.Z."/>
            <person name="Mosher R.A."/>
            <person name="Mueller C.A."/>
            <person name="Pfiffner J."/>
            <person name="Priest M."/>
            <person name="Russ C."/>
            <person name="Smialowska A."/>
            <person name="Swoboda P."/>
            <person name="Sykes S.M."/>
            <person name="Vaughn M."/>
            <person name="Vengrova S."/>
            <person name="Yoder R."/>
            <person name="Zeng Q."/>
            <person name="Allshire R."/>
            <person name="Baulcombe D."/>
            <person name="Birren B.W."/>
            <person name="Brown W."/>
            <person name="Ekwall K."/>
            <person name="Kellis M."/>
            <person name="Leatherwood J."/>
            <person name="Levin H."/>
            <person name="Margalit H."/>
            <person name="Martienssen R."/>
            <person name="Nieduszynski C.A."/>
            <person name="Spatafora J.W."/>
            <person name="Friedman N."/>
            <person name="Dalgaard J.Z."/>
            <person name="Baumann P."/>
            <person name="Niki H."/>
            <person name="Regev A."/>
            <person name="Nusbaum C."/>
        </authorList>
    </citation>
    <scope>NUCLEOTIDE SEQUENCE [LARGE SCALE GENOMIC DNA]</scope>
    <source>
        <strain evidence="11">yFS275 / FY16936</strain>
    </source>
</reference>
<proteinExistence type="inferred from homology"/>
<dbReference type="Proteomes" id="UP000001744">
    <property type="component" value="Unassembled WGS sequence"/>
</dbReference>
<keyword evidence="3" id="KW-0378">Hydrolase</keyword>
<dbReference type="HOGENOM" id="CLU_028723_4_3_1"/>
<dbReference type="VEuPathDB" id="FungiDB:SJAG_03648"/>
<dbReference type="GO" id="GO:0006465">
    <property type="term" value="P:signal peptide processing"/>
    <property type="evidence" value="ECO:0007669"/>
    <property type="project" value="InterPro"/>
</dbReference>
<feature type="active site" evidence="7">
    <location>
        <position position="77"/>
    </location>
</feature>
<evidence type="ECO:0000259" key="8">
    <source>
        <dbReference type="Pfam" id="PF10502"/>
    </source>
</evidence>
<dbReference type="eggNOG" id="KOG0171">
    <property type="taxonomic scope" value="Eukaryota"/>
</dbReference>
<dbReference type="PANTHER" id="PTHR12383">
    <property type="entry name" value="PROTEASE FAMILY S26 MITOCHONDRIAL INNER MEMBRANE PROTEASE-RELATED"/>
    <property type="match status" value="1"/>
</dbReference>
<dbReference type="InterPro" id="IPR000223">
    <property type="entry name" value="Pept_S26A_signal_pept_1"/>
</dbReference>
<feature type="active site" evidence="7">
    <location>
        <position position="32"/>
    </location>
</feature>
<dbReference type="GO" id="GO:0004252">
    <property type="term" value="F:serine-type endopeptidase activity"/>
    <property type="evidence" value="ECO:0007669"/>
    <property type="project" value="InterPro"/>
</dbReference>
<dbReference type="PROSITE" id="PS00760">
    <property type="entry name" value="SPASE_I_2"/>
    <property type="match status" value="1"/>
</dbReference>
<sequence length="158" mass="17442">MSRLFITAVQVAALVYEFNEHFFQLQVTAGPSMLPTLDYTGEIVLLNKWSGKFARNCKVGDLVVATKPSNAQQSVCKRILGMPGDTVFVDPTISDKTIKVPVGHVWLAGDNVVHSLDSRSYGPVPFGLVTAKVIARVWPKPTWFLNGLQDEGPFDDFF</sequence>
<name>B6K4T5_SCHJY</name>
<dbReference type="InterPro" id="IPR036286">
    <property type="entry name" value="LexA/Signal_pep-like_sf"/>
</dbReference>
<dbReference type="Pfam" id="PF10502">
    <property type="entry name" value="Peptidase_S26"/>
    <property type="match status" value="2"/>
</dbReference>
<evidence type="ECO:0000313" key="11">
    <source>
        <dbReference type="Proteomes" id="UP000001744"/>
    </source>
</evidence>
<dbReference type="PANTHER" id="PTHR12383:SF16">
    <property type="entry name" value="MITOCHONDRIAL INNER MEMBRANE PROTEASE SUBUNIT 1"/>
    <property type="match status" value="1"/>
</dbReference>
<evidence type="ECO:0000313" key="10">
    <source>
        <dbReference type="JaponicusDB" id="SJAG_03648"/>
    </source>
</evidence>
<dbReference type="OrthoDB" id="308440at2759"/>
<feature type="domain" description="Peptidase S26" evidence="8">
    <location>
        <begin position="97"/>
        <end position="138"/>
    </location>
</feature>
<dbReference type="InterPro" id="IPR019757">
    <property type="entry name" value="Pept_S26A_signal_pept_1_Lys-AS"/>
</dbReference>
<dbReference type="JaponicusDB" id="SJAG_03648">
    <property type="gene designation" value="mmp1"/>
</dbReference>
<dbReference type="STRING" id="402676.B6K4T5"/>
<dbReference type="OMA" id="LCKGPSM"/>
<dbReference type="RefSeq" id="XP_002174785.1">
    <property type="nucleotide sequence ID" value="XM_002174749.1"/>
</dbReference>
<dbReference type="EMBL" id="KE651167">
    <property type="protein sequence ID" value="EEB08492.1"/>
    <property type="molecule type" value="Genomic_DNA"/>
</dbReference>
<organism evidence="9 11">
    <name type="scientific">Schizosaccharomyces japonicus (strain yFS275 / FY16936)</name>
    <name type="common">Fission yeast</name>
    <dbReference type="NCBI Taxonomy" id="402676"/>
    <lineage>
        <taxon>Eukaryota</taxon>
        <taxon>Fungi</taxon>
        <taxon>Dikarya</taxon>
        <taxon>Ascomycota</taxon>
        <taxon>Taphrinomycotina</taxon>
        <taxon>Schizosaccharomycetes</taxon>
        <taxon>Schizosaccharomycetales</taxon>
        <taxon>Schizosaccharomycetaceae</taxon>
        <taxon>Schizosaccharomyces</taxon>
    </lineage>
</organism>
<evidence type="ECO:0000256" key="3">
    <source>
        <dbReference type="ARBA" id="ARBA00022801"/>
    </source>
</evidence>
<evidence type="ECO:0000256" key="2">
    <source>
        <dbReference type="ARBA" id="ARBA00022792"/>
    </source>
</evidence>
<dbReference type="CDD" id="cd06530">
    <property type="entry name" value="S26_SPase_I"/>
    <property type="match status" value="1"/>
</dbReference>